<organism evidence="3">
    <name type="scientific">Siphoviridae sp. ctkJH11</name>
    <dbReference type="NCBI Taxonomy" id="2825641"/>
    <lineage>
        <taxon>Viruses</taxon>
        <taxon>Duplodnaviria</taxon>
        <taxon>Heunggongvirae</taxon>
        <taxon>Uroviricota</taxon>
        <taxon>Caudoviricetes</taxon>
    </lineage>
</organism>
<name>A0A8S5PRS6_9CAUD</name>
<dbReference type="GO" id="GO:0003676">
    <property type="term" value="F:nucleic acid binding"/>
    <property type="evidence" value="ECO:0007669"/>
    <property type="project" value="InterPro"/>
</dbReference>
<sequence>MIYKRCSRCGKRIPSGSRCDCLKLRHKEYDKYGRDKKSKQYYDSKEWEQTRQNTLELDDGIDVYLFMTEGIIEIADTVHHIVPLRDDWTKRNDVDNLMSLHHDTHSKIEQMYRKNKSNMEKELKEMLKQYRSFREGWSKKF</sequence>
<reference evidence="3" key="1">
    <citation type="journal article" date="2021" name="Proc. Natl. Acad. Sci. U.S.A.">
        <title>A Catalog of Tens of Thousands of Viruses from Human Metagenomes Reveals Hidden Associations with Chronic Diseases.</title>
        <authorList>
            <person name="Tisza M.J."/>
            <person name="Buck C.B."/>
        </authorList>
    </citation>
    <scope>NUCLEOTIDE SEQUENCE</scope>
    <source>
        <strain evidence="3">CtkJH11</strain>
    </source>
</reference>
<protein>
    <submittedName>
        <fullName evidence="3">HNH endonuclease</fullName>
    </submittedName>
</protein>
<dbReference type="GO" id="GO:0008270">
    <property type="term" value="F:zinc ion binding"/>
    <property type="evidence" value="ECO:0007669"/>
    <property type="project" value="InterPro"/>
</dbReference>
<dbReference type="GO" id="GO:0004519">
    <property type="term" value="F:endonuclease activity"/>
    <property type="evidence" value="ECO:0007669"/>
    <property type="project" value="UniProtKB-KW"/>
</dbReference>
<evidence type="ECO:0000256" key="1">
    <source>
        <dbReference type="SAM" id="Coils"/>
    </source>
</evidence>
<evidence type="ECO:0000313" key="3">
    <source>
        <dbReference type="EMBL" id="DAE09205.1"/>
    </source>
</evidence>
<dbReference type="EMBL" id="BK015484">
    <property type="protein sequence ID" value="DAE09205.1"/>
    <property type="molecule type" value="Genomic_DNA"/>
</dbReference>
<dbReference type="CDD" id="cd00085">
    <property type="entry name" value="HNHc"/>
    <property type="match status" value="1"/>
</dbReference>
<dbReference type="InterPro" id="IPR002711">
    <property type="entry name" value="HNH"/>
</dbReference>
<proteinExistence type="predicted"/>
<feature type="coiled-coil region" evidence="1">
    <location>
        <begin position="109"/>
        <end position="136"/>
    </location>
</feature>
<keyword evidence="3" id="KW-0540">Nuclease</keyword>
<dbReference type="Pfam" id="PF01844">
    <property type="entry name" value="HNH"/>
    <property type="match status" value="1"/>
</dbReference>
<evidence type="ECO:0000259" key="2">
    <source>
        <dbReference type="Pfam" id="PF01844"/>
    </source>
</evidence>
<keyword evidence="3" id="KW-0378">Hydrolase</keyword>
<keyword evidence="1" id="KW-0175">Coiled coil</keyword>
<feature type="domain" description="HNH" evidence="2">
    <location>
        <begin position="75"/>
        <end position="107"/>
    </location>
</feature>
<dbReference type="InterPro" id="IPR003615">
    <property type="entry name" value="HNH_nuc"/>
</dbReference>
<keyword evidence="3" id="KW-0255">Endonuclease</keyword>
<accession>A0A8S5PRS6</accession>